<evidence type="ECO:0000313" key="2">
    <source>
        <dbReference type="EMBL" id="KAE8242589.1"/>
    </source>
</evidence>
<feature type="compositionally biased region" description="Polar residues" evidence="1">
    <location>
        <begin position="1"/>
        <end position="16"/>
    </location>
</feature>
<name>A0A8T8SKH9_9BASI</name>
<feature type="region of interest" description="Disordered" evidence="1">
    <location>
        <begin position="1"/>
        <end position="42"/>
    </location>
</feature>
<organism evidence="2 3">
    <name type="scientific">Tilletia caries</name>
    <name type="common">wheat bunt fungus</name>
    <dbReference type="NCBI Taxonomy" id="13290"/>
    <lineage>
        <taxon>Eukaryota</taxon>
        <taxon>Fungi</taxon>
        <taxon>Dikarya</taxon>
        <taxon>Basidiomycota</taxon>
        <taxon>Ustilaginomycotina</taxon>
        <taxon>Exobasidiomycetes</taxon>
        <taxon>Tilletiales</taxon>
        <taxon>Tilletiaceae</taxon>
        <taxon>Tilletia</taxon>
    </lineage>
</organism>
<sequence>MARTTRSSGTTFSVITLSPAPEDTDTDENGVTQQGRRMRTPVPDAPDLLTSAEAEHASVLPAAKRYKLSNAAVHGLNTAAKMMVDAFEAEDGHLEDRIEMEVDGRAQALSTTDMIVELLKEVKLLRKEVEVINSKLPTLLPLLEVSNTVREEGRANIEAAVKKAWWNPNCPGYSHHCRAIEELVVRMTEKKPEMLGTNGGQLMDIDNADGHDAVLSVIRACMDSMRFAWKQKIYDAAGGGRGIDKMNLKDFVEDVLLSCSQLKLTWGLIYRVALLRALALKVDIKDTKGRWNRDFWAEL</sequence>
<comment type="caution">
    <text evidence="2">The sequence shown here is derived from an EMBL/GenBank/DDBJ whole genome shotgun (WGS) entry which is preliminary data.</text>
</comment>
<reference evidence="2" key="1">
    <citation type="submission" date="2016-04" db="EMBL/GenBank/DDBJ databases">
        <authorList>
            <person name="Nguyen H.D."/>
            <person name="Kesanakurti P."/>
            <person name="Cullis J."/>
            <person name="Levesque C.A."/>
            <person name="Hambleton S."/>
        </authorList>
    </citation>
    <scope>NUCLEOTIDE SEQUENCE</scope>
    <source>
        <strain evidence="2">DAOMC 238032</strain>
    </source>
</reference>
<protein>
    <submittedName>
        <fullName evidence="2">Uncharacterized protein</fullName>
    </submittedName>
</protein>
<proteinExistence type="predicted"/>
<evidence type="ECO:0000256" key="1">
    <source>
        <dbReference type="SAM" id="MobiDB-lite"/>
    </source>
</evidence>
<dbReference type="EMBL" id="LWDD02002158">
    <property type="protein sequence ID" value="KAE8242589.1"/>
    <property type="molecule type" value="Genomic_DNA"/>
</dbReference>
<evidence type="ECO:0000313" key="3">
    <source>
        <dbReference type="Proteomes" id="UP000077671"/>
    </source>
</evidence>
<feature type="non-terminal residue" evidence="2">
    <location>
        <position position="1"/>
    </location>
</feature>
<dbReference type="AlphaFoldDB" id="A0A8T8SKH9"/>
<accession>A0A8T8SKH9</accession>
<reference evidence="2" key="2">
    <citation type="journal article" date="2019" name="IMA Fungus">
        <title>Genome sequencing and comparison of five Tilletia species to identify candidate genes for the detection of regulated species infecting wheat.</title>
        <authorList>
            <person name="Nguyen H.D.T."/>
            <person name="Sultana T."/>
            <person name="Kesanakurti P."/>
            <person name="Hambleton S."/>
        </authorList>
    </citation>
    <scope>NUCLEOTIDE SEQUENCE</scope>
    <source>
        <strain evidence="2">DAOMC 238032</strain>
    </source>
</reference>
<gene>
    <name evidence="2" type="ORF">A4X03_0g8003</name>
</gene>
<dbReference type="Proteomes" id="UP000077671">
    <property type="component" value="Unassembled WGS sequence"/>
</dbReference>